<dbReference type="InterPro" id="IPR041222">
    <property type="entry name" value="PriA_3primeBD"/>
</dbReference>
<evidence type="ECO:0000313" key="10">
    <source>
        <dbReference type="EMBL" id="AXE38813.1"/>
    </source>
</evidence>
<sequence length="676" mass="71331">MTEALLEPTEWVAHVCVSSGLAHLDRPFDYLVPDDMDGVTPGVRVRVRLAGRLLDGIVLTVDHERSPGVTLQPLQRLVSEQPVVTENQLELARLVAERWAGTLDEVLRWCVPARHAATEKAEPRAWPRVDTGPATHISGALRALDDGNRFLELVTEGGRPRAHWRVAPVAGPGDADRLGDWRAGIVQAVGAALASGRGALCCLPTVEQVEELTGLLTDSLGAGTVAVLHADQPAAARWRNYLAVIRGQARVVVGTRSAVLAPLADPGLIVVWDEGSDLHDEPRAPYPNTRDVAAMRAQSQHCALLLAGYSCSTRAADWLEHGWLVGISTPLPRLRAATARVRAPGDSDTALQRDPLARRVRLPDLAMSTIAHGLLSGPVLVAVPRAGDLIRPSCGSCRTPIACPVCHGPVRGRREAGGQTRLTCTWCGHELENWHCAHCGSTTVRSGVVGAATTAAELGRSFPDVTVIDSSGDHIHDSVGDEPALVVATPGAEPAAASGYAAAVILDAVQALARPGLDAVAQALDHWFHVAAGVRSGSEDGRVVIVGPPEDRAVQALIRSDPVGWATAELAERAEAGFPPAAFAALIDGAEEAVALAAERLAAALTEAELSEEVTILGPVTEDVTRPGAPASRIVVRCATALASRVTPLLKQLRTAHSMRRESGPLRVRINPTGQL</sequence>
<keyword evidence="2 8" id="KW-0235">DNA replication</keyword>
<feature type="binding site" evidence="8">
    <location>
        <position position="439"/>
    </location>
    <ligand>
        <name>Zn(2+)</name>
        <dbReference type="ChEBI" id="CHEBI:29105"/>
        <label>1</label>
    </ligand>
</feature>
<evidence type="ECO:0000259" key="9">
    <source>
        <dbReference type="Pfam" id="PF17764"/>
    </source>
</evidence>
<feature type="domain" description="Primosomal protein N' 3' DNA-binding" evidence="9">
    <location>
        <begin position="23"/>
        <end position="112"/>
    </location>
</feature>
<dbReference type="GO" id="GO:0006302">
    <property type="term" value="P:double-strand break repair"/>
    <property type="evidence" value="ECO:0007669"/>
    <property type="project" value="InterPro"/>
</dbReference>
<protein>
    <recommendedName>
        <fullName evidence="8">Probable replication restart protein PriA</fullName>
    </recommendedName>
    <alternativeName>
        <fullName evidence="8">Putative ATP-dependent DNA helicase PriA</fullName>
    </alternativeName>
</protein>
<evidence type="ECO:0000256" key="7">
    <source>
        <dbReference type="ARBA" id="ARBA00023125"/>
    </source>
</evidence>
<keyword evidence="1 8" id="KW-0639">Primosome</keyword>
<keyword evidence="4 8" id="KW-0547">Nucleotide-binding</keyword>
<comment type="subunit">
    <text evidence="8">Component of the replication restart primosome.</text>
</comment>
<reference evidence="10 11" key="1">
    <citation type="submission" date="2017-12" db="EMBL/GenBank/DDBJ databases">
        <title>The whole genome sequence of the Acidipropionibacterium virtanenii sp. nov. type strain JS278.</title>
        <authorList>
            <person name="Laine P."/>
            <person name="Deptula P."/>
            <person name="Varmanen P."/>
            <person name="Auvinen P."/>
        </authorList>
    </citation>
    <scope>NUCLEOTIDE SEQUENCE [LARGE SCALE GENOMIC DNA]</scope>
    <source>
        <strain evidence="10 11">JS278</strain>
    </source>
</reference>
<gene>
    <name evidence="8 10" type="primary">priA</name>
    <name evidence="10" type="ORF">JS278_01649</name>
</gene>
<dbReference type="PANTHER" id="PTHR30580:SF0">
    <property type="entry name" value="PRIMOSOMAL PROTEIN N"/>
    <property type="match status" value="1"/>
</dbReference>
<dbReference type="GO" id="GO:0043138">
    <property type="term" value="F:3'-5' DNA helicase activity"/>
    <property type="evidence" value="ECO:0007669"/>
    <property type="project" value="TreeGrafter"/>
</dbReference>
<evidence type="ECO:0000256" key="1">
    <source>
        <dbReference type="ARBA" id="ARBA00022515"/>
    </source>
</evidence>
<dbReference type="GO" id="GO:0005524">
    <property type="term" value="F:ATP binding"/>
    <property type="evidence" value="ECO:0007669"/>
    <property type="project" value="UniProtKB-UniRule"/>
</dbReference>
<dbReference type="Pfam" id="PF17764">
    <property type="entry name" value="PriA_3primeBD"/>
    <property type="match status" value="1"/>
</dbReference>
<keyword evidence="10" id="KW-0378">Hydrolase</keyword>
<keyword evidence="6 8" id="KW-0067">ATP-binding</keyword>
<comment type="similarity">
    <text evidence="8">Belongs to the helicase family. PriA subfamily.</text>
</comment>
<feature type="binding site" evidence="8">
    <location>
        <position position="394"/>
    </location>
    <ligand>
        <name>Zn(2+)</name>
        <dbReference type="ChEBI" id="CHEBI:29105"/>
        <label>1</label>
    </ligand>
</feature>
<feature type="binding site" evidence="8">
    <location>
        <position position="403"/>
    </location>
    <ligand>
        <name>Zn(2+)</name>
        <dbReference type="ChEBI" id="CHEBI:29105"/>
        <label>2</label>
    </ligand>
</feature>
<dbReference type="KEGG" id="acij:JS278_01649"/>
<dbReference type="GO" id="GO:0006310">
    <property type="term" value="P:DNA recombination"/>
    <property type="evidence" value="ECO:0007669"/>
    <property type="project" value="InterPro"/>
</dbReference>
<dbReference type="Gene3D" id="3.40.50.300">
    <property type="entry name" value="P-loop containing nucleotide triphosphate hydrolases"/>
    <property type="match status" value="1"/>
</dbReference>
<dbReference type="AlphaFoldDB" id="A0A344UU65"/>
<organism evidence="10 11">
    <name type="scientific">Acidipropionibacterium virtanenii</name>
    <dbReference type="NCBI Taxonomy" id="2057246"/>
    <lineage>
        <taxon>Bacteria</taxon>
        <taxon>Bacillati</taxon>
        <taxon>Actinomycetota</taxon>
        <taxon>Actinomycetes</taxon>
        <taxon>Propionibacteriales</taxon>
        <taxon>Propionibacteriaceae</taxon>
        <taxon>Acidipropionibacterium</taxon>
    </lineage>
</organism>
<keyword evidence="11" id="KW-1185">Reference proteome</keyword>
<dbReference type="GO" id="GO:0008270">
    <property type="term" value="F:zinc ion binding"/>
    <property type="evidence" value="ECO:0007669"/>
    <property type="project" value="UniProtKB-UniRule"/>
</dbReference>
<feature type="binding site" evidence="8">
    <location>
        <position position="436"/>
    </location>
    <ligand>
        <name>Zn(2+)</name>
        <dbReference type="ChEBI" id="CHEBI:29105"/>
        <label>1</label>
    </ligand>
</feature>
<comment type="function">
    <text evidence="8">Initiates the restart of stalled replication forks, which reloads the replicative helicase on sites other than the origin of replication. Recognizes and binds to abandoned replication forks and remodels them to uncover a helicase loading site. Promotes assembly of the primosome at these replication forks.</text>
</comment>
<accession>A0A344UU65</accession>
<evidence type="ECO:0000256" key="5">
    <source>
        <dbReference type="ARBA" id="ARBA00022833"/>
    </source>
</evidence>
<evidence type="ECO:0000256" key="4">
    <source>
        <dbReference type="ARBA" id="ARBA00022741"/>
    </source>
</evidence>
<dbReference type="Gene3D" id="3.40.1440.60">
    <property type="entry name" value="PriA, 3(prime) DNA-binding domain"/>
    <property type="match status" value="1"/>
</dbReference>
<evidence type="ECO:0000256" key="2">
    <source>
        <dbReference type="ARBA" id="ARBA00022705"/>
    </source>
</evidence>
<feature type="binding site" evidence="8">
    <location>
        <position position="397"/>
    </location>
    <ligand>
        <name>Zn(2+)</name>
        <dbReference type="ChEBI" id="CHEBI:29105"/>
        <label>1</label>
    </ligand>
</feature>
<keyword evidence="7 8" id="KW-0238">DNA-binding</keyword>
<keyword evidence="3 8" id="KW-0479">Metal-binding</keyword>
<dbReference type="Proteomes" id="UP000251995">
    <property type="component" value="Chromosome"/>
</dbReference>
<comment type="cofactor">
    <cofactor evidence="8">
        <name>Zn(2+)</name>
        <dbReference type="ChEBI" id="CHEBI:29105"/>
    </cofactor>
    <text evidence="8">Binds 2 zinc ions per subunit.</text>
</comment>
<dbReference type="OrthoDB" id="3177118at2"/>
<comment type="caution">
    <text evidence="8">As this protein does not have any detectable helicase domains, it probably does not have helicase activity.</text>
</comment>
<dbReference type="PANTHER" id="PTHR30580">
    <property type="entry name" value="PRIMOSOMAL PROTEIN N"/>
    <property type="match status" value="1"/>
</dbReference>
<dbReference type="GO" id="GO:0006270">
    <property type="term" value="P:DNA replication initiation"/>
    <property type="evidence" value="ECO:0007669"/>
    <property type="project" value="TreeGrafter"/>
</dbReference>
<dbReference type="InterPro" id="IPR042115">
    <property type="entry name" value="PriA_3primeBD_sf"/>
</dbReference>
<evidence type="ECO:0000256" key="8">
    <source>
        <dbReference type="HAMAP-Rule" id="MF_00983"/>
    </source>
</evidence>
<dbReference type="InterPro" id="IPR027417">
    <property type="entry name" value="P-loop_NTPase"/>
</dbReference>
<evidence type="ECO:0000313" key="11">
    <source>
        <dbReference type="Proteomes" id="UP000251995"/>
    </source>
</evidence>
<dbReference type="EMBL" id="CP025198">
    <property type="protein sequence ID" value="AXE38813.1"/>
    <property type="molecule type" value="Genomic_DNA"/>
</dbReference>
<dbReference type="GO" id="GO:0006269">
    <property type="term" value="P:DNA replication, synthesis of primer"/>
    <property type="evidence" value="ECO:0007669"/>
    <property type="project" value="UniProtKB-KW"/>
</dbReference>
<evidence type="ECO:0000256" key="3">
    <source>
        <dbReference type="ARBA" id="ARBA00022723"/>
    </source>
</evidence>
<name>A0A344UU65_9ACTN</name>
<dbReference type="GO" id="GO:0003677">
    <property type="term" value="F:DNA binding"/>
    <property type="evidence" value="ECO:0007669"/>
    <property type="project" value="UniProtKB-UniRule"/>
</dbReference>
<dbReference type="InterPro" id="IPR005259">
    <property type="entry name" value="PriA"/>
</dbReference>
<dbReference type="HAMAP" id="MF_00983">
    <property type="entry name" value="PriA"/>
    <property type="match status" value="1"/>
</dbReference>
<keyword evidence="5 8" id="KW-0862">Zinc</keyword>
<feature type="binding site" evidence="8">
    <location>
        <position position="406"/>
    </location>
    <ligand>
        <name>Zn(2+)</name>
        <dbReference type="ChEBI" id="CHEBI:29105"/>
        <label>2</label>
    </ligand>
</feature>
<dbReference type="GO" id="GO:0016787">
    <property type="term" value="F:hydrolase activity"/>
    <property type="evidence" value="ECO:0007669"/>
    <property type="project" value="UniProtKB-KW"/>
</dbReference>
<dbReference type="SUPFAM" id="SSF52540">
    <property type="entry name" value="P-loop containing nucleoside triphosphate hydrolases"/>
    <property type="match status" value="1"/>
</dbReference>
<evidence type="ECO:0000256" key="6">
    <source>
        <dbReference type="ARBA" id="ARBA00022840"/>
    </source>
</evidence>
<proteinExistence type="inferred from homology"/>
<feature type="binding site" evidence="8">
    <location>
        <position position="424"/>
    </location>
    <ligand>
        <name>Zn(2+)</name>
        <dbReference type="ChEBI" id="CHEBI:29105"/>
        <label>2</label>
    </ligand>
</feature>
<feature type="binding site" evidence="8">
    <location>
        <position position="427"/>
    </location>
    <ligand>
        <name>Zn(2+)</name>
        <dbReference type="ChEBI" id="CHEBI:29105"/>
        <label>2</label>
    </ligand>
</feature>
<dbReference type="GO" id="GO:1990077">
    <property type="term" value="C:primosome complex"/>
    <property type="evidence" value="ECO:0007669"/>
    <property type="project" value="UniProtKB-UniRule"/>
</dbReference>